<keyword evidence="2" id="KW-1185">Reference proteome</keyword>
<sequence>MVDERILRTLRMQAWARAKGELNAVLQTFWDGHGKDDQFKAMDKAASDFIAHVEDHGLAE</sequence>
<dbReference type="RefSeq" id="WP_316897133.1">
    <property type="nucleotide sequence ID" value="NZ_CAUDKV010000024.1"/>
</dbReference>
<protein>
    <submittedName>
        <fullName evidence="1">Uncharacterized protein</fullName>
    </submittedName>
</protein>
<accession>A0ABM9KZU1</accession>
<organism evidence="1 2">
    <name type="scientific">Ralstonia mannitolilytica</name>
    <dbReference type="NCBI Taxonomy" id="105219"/>
    <lineage>
        <taxon>Bacteria</taxon>
        <taxon>Pseudomonadati</taxon>
        <taxon>Pseudomonadota</taxon>
        <taxon>Betaproteobacteria</taxon>
        <taxon>Burkholderiales</taxon>
        <taxon>Burkholderiaceae</taxon>
        <taxon>Ralstonia</taxon>
    </lineage>
</organism>
<dbReference type="Proteomes" id="UP001190452">
    <property type="component" value="Unassembled WGS sequence"/>
</dbReference>
<evidence type="ECO:0000313" key="1">
    <source>
        <dbReference type="EMBL" id="CAJ0893908.1"/>
    </source>
</evidence>
<dbReference type="EMBL" id="CAUDKV010000024">
    <property type="protein sequence ID" value="CAJ0893908.1"/>
    <property type="molecule type" value="Genomic_DNA"/>
</dbReference>
<name>A0ABM9KZU1_9RALS</name>
<evidence type="ECO:0000313" key="2">
    <source>
        <dbReference type="Proteomes" id="UP001190452"/>
    </source>
</evidence>
<gene>
    <name evidence="1" type="ORF">R77569_04353</name>
</gene>
<proteinExistence type="predicted"/>
<comment type="caution">
    <text evidence="1">The sequence shown here is derived from an EMBL/GenBank/DDBJ whole genome shotgun (WGS) entry which is preliminary data.</text>
</comment>
<reference evidence="1 2" key="1">
    <citation type="submission" date="2023-07" db="EMBL/GenBank/DDBJ databases">
        <authorList>
            <person name="Peeters C."/>
        </authorList>
    </citation>
    <scope>NUCLEOTIDE SEQUENCE [LARGE SCALE GENOMIC DNA]</scope>
    <source>
        <strain evidence="1 2">R-77569</strain>
    </source>
</reference>